<accession>S6BA50</accession>
<dbReference type="SUPFAM" id="SSF53474">
    <property type="entry name" value="alpha/beta-Hydrolases"/>
    <property type="match status" value="1"/>
</dbReference>
<organism evidence="1">
    <name type="scientific">Babesia bovis</name>
    <dbReference type="NCBI Taxonomy" id="5865"/>
    <lineage>
        <taxon>Eukaryota</taxon>
        <taxon>Sar</taxon>
        <taxon>Alveolata</taxon>
        <taxon>Apicomplexa</taxon>
        <taxon>Aconoidasida</taxon>
        <taxon>Piroplasmida</taxon>
        <taxon>Babesiidae</taxon>
        <taxon>Babesia</taxon>
    </lineage>
</organism>
<dbReference type="EMBL" id="AK442312">
    <property type="protein sequence ID" value="BAN66106.1"/>
    <property type="molecule type" value="mRNA"/>
</dbReference>
<gene>
    <name evidence="1" type="primary">BBOV_III003680</name>
</gene>
<dbReference type="Gene3D" id="3.40.50.1820">
    <property type="entry name" value="alpha/beta hydrolase"/>
    <property type="match status" value="1"/>
</dbReference>
<dbReference type="InterPro" id="IPR029058">
    <property type="entry name" value="AB_hydrolase_fold"/>
</dbReference>
<proteinExistence type="evidence at transcript level"/>
<dbReference type="AlphaFoldDB" id="S6BA50"/>
<protein>
    <submittedName>
        <fullName evidence="1">Uncharacterized protein</fullName>
    </submittedName>
</protein>
<name>S6BA50_BABBO</name>
<reference evidence="1" key="1">
    <citation type="journal article" date="2014" name="BMC Genomics">
        <title>The Babesia bovis gene and promoter model: an update from full-length EST analysis.</title>
        <authorList>
            <person name="Yamagishi J."/>
            <person name="Wakaguri H."/>
            <person name="Yokoyama N."/>
            <person name="Yamashita R."/>
            <person name="Suzuki Y."/>
            <person name="Xuan X."/>
            <person name="Igarashi I."/>
        </authorList>
    </citation>
    <scope>NUCLEOTIDE SEQUENCE</scope>
    <source>
        <strain evidence="1">Texas</strain>
    </source>
</reference>
<evidence type="ECO:0000313" key="1">
    <source>
        <dbReference type="EMBL" id="BAN66106.1"/>
    </source>
</evidence>
<dbReference type="VEuPathDB" id="PiroplasmaDB:BBOV_III003680"/>
<sequence>MKTRPVCRPSFLKGVGTRVFKMMSIVFFLCTTIANSLQHSIKPTLATINVSGKDYQSDRYLSCPTSLQTSLRSRHLNAYSDRMAMIASISDEGIPEEEDIDTDYEVAKDQIYSEVKKLEDVFKTLLSRIFVHLAEYLKHKVAQSYLHLFIISPLGSGVGNLLNNRLNDRYITNKLGIPVDATPETFNLPYSKVDIPSSFIGKKPIRSWLIRSRSTNTNKAFILLHGWFGNMQSCLQFADTLSKLGCLDTHHILILDLHDDIGKSFETNIGLKGVTDIYDAAAYLQNELGVDQLSLYTQSISSLSALLFNEIVTKFKHNNGHLDHSVESACPYIKAMDSNILSKVAVDRIIMESPVANVRDHIVNASSDYVKWLTEQLLLSADGDGHHIDKLSLQTFLRNPETCAKVYIMQGSSDPITTTEMLHNELSKGILPSHVNIHLFRDGGHANLFNTCNTDYYYAIKRSIVGRNIWEILTGKGANTRIHKPDDLLQDLKY</sequence>